<organism evidence="4 5">
    <name type="scientific">Candidatus Faeciplasma gallinarum</name>
    <dbReference type="NCBI Taxonomy" id="2840799"/>
    <lineage>
        <taxon>Bacteria</taxon>
        <taxon>Bacillati</taxon>
        <taxon>Bacillota</taxon>
        <taxon>Clostridia</taxon>
        <taxon>Eubacteriales</taxon>
        <taxon>Oscillospiraceae</taxon>
        <taxon>Oscillospiraceae incertae sedis</taxon>
        <taxon>Candidatus Faeciplasma</taxon>
    </lineage>
</organism>
<dbReference type="SUPFAM" id="SSF52091">
    <property type="entry name" value="SpoIIaa-like"/>
    <property type="match status" value="1"/>
</dbReference>
<evidence type="ECO:0000256" key="2">
    <source>
        <dbReference type="RuleBase" id="RU003749"/>
    </source>
</evidence>
<dbReference type="InterPro" id="IPR036513">
    <property type="entry name" value="STAS_dom_sf"/>
</dbReference>
<dbReference type="NCBIfam" id="TIGR00377">
    <property type="entry name" value="ant_ant_sig"/>
    <property type="match status" value="1"/>
</dbReference>
<proteinExistence type="inferred from homology"/>
<dbReference type="EMBL" id="DVIR01000012">
    <property type="protein sequence ID" value="HIS24090.1"/>
    <property type="molecule type" value="Genomic_DNA"/>
</dbReference>
<dbReference type="PANTHER" id="PTHR33495:SF2">
    <property type="entry name" value="ANTI-SIGMA FACTOR ANTAGONIST TM_1081-RELATED"/>
    <property type="match status" value="1"/>
</dbReference>
<dbReference type="AlphaFoldDB" id="A0A9D1JHV3"/>
<name>A0A9D1JHV3_9FIRM</name>
<sequence>MSVQEGGVLTARITGEIDHHSAGWLRMDIDTAINDRHPKVLRLDFSGVSFMDSSGVGLVMGRYKSMKLIGGSVELVNMPDYIEKVMLLAGMDKLACIAGNETNKEEKCNAEATDK</sequence>
<dbReference type="PANTHER" id="PTHR33495">
    <property type="entry name" value="ANTI-SIGMA FACTOR ANTAGONIST TM_1081-RELATED-RELATED"/>
    <property type="match status" value="1"/>
</dbReference>
<dbReference type="GO" id="GO:0043856">
    <property type="term" value="F:anti-sigma factor antagonist activity"/>
    <property type="evidence" value="ECO:0007669"/>
    <property type="project" value="InterPro"/>
</dbReference>
<reference evidence="4" key="2">
    <citation type="journal article" date="2021" name="PeerJ">
        <title>Extensive microbial diversity within the chicken gut microbiome revealed by metagenomics and culture.</title>
        <authorList>
            <person name="Gilroy R."/>
            <person name="Ravi A."/>
            <person name="Getino M."/>
            <person name="Pursley I."/>
            <person name="Horton D.L."/>
            <person name="Alikhan N.F."/>
            <person name="Baker D."/>
            <person name="Gharbi K."/>
            <person name="Hall N."/>
            <person name="Watson M."/>
            <person name="Adriaenssens E.M."/>
            <person name="Foster-Nyarko E."/>
            <person name="Jarju S."/>
            <person name="Secka A."/>
            <person name="Antonio M."/>
            <person name="Oren A."/>
            <person name="Chaudhuri R.R."/>
            <person name="La Ragione R."/>
            <person name="Hildebrand F."/>
            <person name="Pallen M.J."/>
        </authorList>
    </citation>
    <scope>NUCLEOTIDE SEQUENCE</scope>
    <source>
        <strain evidence="4">CHK157-1446</strain>
    </source>
</reference>
<feature type="domain" description="STAS" evidence="3">
    <location>
        <begin position="1"/>
        <end position="91"/>
    </location>
</feature>
<reference evidence="4" key="1">
    <citation type="submission" date="2020-10" db="EMBL/GenBank/DDBJ databases">
        <authorList>
            <person name="Gilroy R."/>
        </authorList>
    </citation>
    <scope>NUCLEOTIDE SEQUENCE</scope>
    <source>
        <strain evidence="4">CHK157-1446</strain>
    </source>
</reference>
<accession>A0A9D1JHV3</accession>
<evidence type="ECO:0000313" key="4">
    <source>
        <dbReference type="EMBL" id="HIS24090.1"/>
    </source>
</evidence>
<dbReference type="Gene3D" id="3.30.750.24">
    <property type="entry name" value="STAS domain"/>
    <property type="match status" value="1"/>
</dbReference>
<comment type="caution">
    <text evidence="4">The sequence shown here is derived from an EMBL/GenBank/DDBJ whole genome shotgun (WGS) entry which is preliminary data.</text>
</comment>
<evidence type="ECO:0000259" key="3">
    <source>
        <dbReference type="PROSITE" id="PS50801"/>
    </source>
</evidence>
<dbReference type="InterPro" id="IPR002645">
    <property type="entry name" value="STAS_dom"/>
</dbReference>
<dbReference type="CDD" id="cd07043">
    <property type="entry name" value="STAS_anti-anti-sigma_factors"/>
    <property type="match status" value="1"/>
</dbReference>
<comment type="similarity">
    <text evidence="1 2">Belongs to the anti-sigma-factor antagonist family.</text>
</comment>
<dbReference type="Proteomes" id="UP000823982">
    <property type="component" value="Unassembled WGS sequence"/>
</dbReference>
<dbReference type="Pfam" id="PF01740">
    <property type="entry name" value="STAS"/>
    <property type="match status" value="1"/>
</dbReference>
<dbReference type="InterPro" id="IPR003658">
    <property type="entry name" value="Anti-sigma_ant"/>
</dbReference>
<evidence type="ECO:0000256" key="1">
    <source>
        <dbReference type="ARBA" id="ARBA00009013"/>
    </source>
</evidence>
<protein>
    <recommendedName>
        <fullName evidence="2">Anti-sigma factor antagonist</fullName>
    </recommendedName>
</protein>
<gene>
    <name evidence="4" type="ORF">IAD01_01645</name>
</gene>
<evidence type="ECO:0000313" key="5">
    <source>
        <dbReference type="Proteomes" id="UP000823982"/>
    </source>
</evidence>
<dbReference type="PROSITE" id="PS50801">
    <property type="entry name" value="STAS"/>
    <property type="match status" value="1"/>
</dbReference>